<proteinExistence type="predicted"/>
<gene>
    <name evidence="2" type="ORF">NDU88_008110</name>
</gene>
<name>A0AAV7SUQ4_PLEWA</name>
<organism evidence="2 3">
    <name type="scientific">Pleurodeles waltl</name>
    <name type="common">Iberian ribbed newt</name>
    <dbReference type="NCBI Taxonomy" id="8319"/>
    <lineage>
        <taxon>Eukaryota</taxon>
        <taxon>Metazoa</taxon>
        <taxon>Chordata</taxon>
        <taxon>Craniata</taxon>
        <taxon>Vertebrata</taxon>
        <taxon>Euteleostomi</taxon>
        <taxon>Amphibia</taxon>
        <taxon>Batrachia</taxon>
        <taxon>Caudata</taxon>
        <taxon>Salamandroidea</taxon>
        <taxon>Salamandridae</taxon>
        <taxon>Pleurodelinae</taxon>
        <taxon>Pleurodeles</taxon>
    </lineage>
</organism>
<keyword evidence="3" id="KW-1185">Reference proteome</keyword>
<feature type="region of interest" description="Disordered" evidence="1">
    <location>
        <begin position="1"/>
        <end position="47"/>
    </location>
</feature>
<dbReference type="EMBL" id="JANPWB010000008">
    <property type="protein sequence ID" value="KAJ1167721.1"/>
    <property type="molecule type" value="Genomic_DNA"/>
</dbReference>
<evidence type="ECO:0000313" key="3">
    <source>
        <dbReference type="Proteomes" id="UP001066276"/>
    </source>
</evidence>
<evidence type="ECO:0000256" key="1">
    <source>
        <dbReference type="SAM" id="MobiDB-lite"/>
    </source>
</evidence>
<dbReference type="AlphaFoldDB" id="A0AAV7SUQ4"/>
<comment type="caution">
    <text evidence="2">The sequence shown here is derived from an EMBL/GenBank/DDBJ whole genome shotgun (WGS) entry which is preliminary data.</text>
</comment>
<dbReference type="Proteomes" id="UP001066276">
    <property type="component" value="Chromosome 4_2"/>
</dbReference>
<evidence type="ECO:0000313" key="2">
    <source>
        <dbReference type="EMBL" id="KAJ1167721.1"/>
    </source>
</evidence>
<protein>
    <submittedName>
        <fullName evidence="2">Uncharacterized protein</fullName>
    </submittedName>
</protein>
<sequence>MRSSSRSSPGPSTVLSRQRVSWSSGSSLVSPAVSTGHRQSPVKSRPGVHGGQLGWFQYQGPKSYPDALHLLLMYHQYLCPGALHLLLMYHQYLCPGALRLLHM</sequence>
<accession>A0AAV7SUQ4</accession>
<feature type="compositionally biased region" description="Low complexity" evidence="1">
    <location>
        <begin position="1"/>
        <end position="34"/>
    </location>
</feature>
<reference evidence="2" key="1">
    <citation type="journal article" date="2022" name="bioRxiv">
        <title>Sequencing and chromosome-scale assembly of the giantPleurodeles waltlgenome.</title>
        <authorList>
            <person name="Brown T."/>
            <person name="Elewa A."/>
            <person name="Iarovenko S."/>
            <person name="Subramanian E."/>
            <person name="Araus A.J."/>
            <person name="Petzold A."/>
            <person name="Susuki M."/>
            <person name="Suzuki K.-i.T."/>
            <person name="Hayashi T."/>
            <person name="Toyoda A."/>
            <person name="Oliveira C."/>
            <person name="Osipova E."/>
            <person name="Leigh N.D."/>
            <person name="Simon A."/>
            <person name="Yun M.H."/>
        </authorList>
    </citation>
    <scope>NUCLEOTIDE SEQUENCE</scope>
    <source>
        <strain evidence="2">20211129_DDA</strain>
        <tissue evidence="2">Liver</tissue>
    </source>
</reference>